<reference evidence="10 11" key="1">
    <citation type="submission" date="2015-01" db="EMBL/GenBank/DDBJ databases">
        <title>Lactococcus lactis subsp.lactis JCM 5805 whole genome shotgun sequence.</title>
        <authorList>
            <person name="Fujii T."/>
            <person name="Tomita Y."/>
            <person name="Ikushima S."/>
            <person name="Fujiwara D."/>
        </authorList>
    </citation>
    <scope>NUCLEOTIDE SEQUENCE [LARGE SCALE GENOMIC DNA]</scope>
    <source>
        <strain evidence="10 11">JCM 5805</strain>
    </source>
</reference>
<dbReference type="GO" id="GO:0140359">
    <property type="term" value="F:ABC-type transporter activity"/>
    <property type="evidence" value="ECO:0007669"/>
    <property type="project" value="InterPro"/>
</dbReference>
<feature type="transmembrane region" description="Helical" evidence="8">
    <location>
        <begin position="21"/>
        <end position="39"/>
    </location>
</feature>
<keyword evidence="7 8" id="KW-0472">Membrane</keyword>
<feature type="transmembrane region" description="Helical" evidence="8">
    <location>
        <begin position="352"/>
        <end position="374"/>
    </location>
</feature>
<evidence type="ECO:0000313" key="10">
    <source>
        <dbReference type="EMBL" id="GAM81606.1"/>
    </source>
</evidence>
<sequence>MRTLAIFKRIMLQRRGDPRTLAMMFLAPIFILTLMYFLFQVPSNTAYRVGLKSDNTELTRALKDMPNDKAHLKVISVSENNRSTMNEKDLSAIVSISGKNIDVSYANQSNGTSSAIKLLLTQVIQESQVKATKEETKQALQNLISKLPQTSGQSFSTNFRVDTEQYKVTSHYLYGDPSSTNATFDDLAPILVGAFAFFLVLLISGISLVNERTSGTLGRMLVTPVKRTEIVTGYTLSYGILAMIQTAFMVVFTYWILGVHNNGNIGWVFVINFFIAIIALLFGLLLSTLAKTEFQFVQMIPLAIVPQFLFSGLIPVDTMPVILQAIAHCIPVYYGISAMQEVVKRGVGFSGIWFDLLIMLLFAALLYLANVLALKNVRRT</sequence>
<name>A0A0B8QSG0_LACLL</name>
<dbReference type="InterPro" id="IPR051449">
    <property type="entry name" value="ABC-2_transporter_component"/>
</dbReference>
<dbReference type="PATRIC" id="fig|1360.96.peg.94"/>
<keyword evidence="6 8" id="KW-1133">Transmembrane helix</keyword>
<feature type="domain" description="ABC transmembrane type-2" evidence="9">
    <location>
        <begin position="137"/>
        <end position="377"/>
    </location>
</feature>
<evidence type="ECO:0000256" key="3">
    <source>
        <dbReference type="ARBA" id="ARBA00022448"/>
    </source>
</evidence>
<dbReference type="PANTHER" id="PTHR30294:SF38">
    <property type="entry name" value="TRANSPORT PERMEASE PROTEIN"/>
    <property type="match status" value="1"/>
</dbReference>
<evidence type="ECO:0000313" key="11">
    <source>
        <dbReference type="Proteomes" id="UP000031847"/>
    </source>
</evidence>
<feature type="transmembrane region" description="Helical" evidence="8">
    <location>
        <begin position="296"/>
        <end position="314"/>
    </location>
</feature>
<protein>
    <submittedName>
        <fullName evidence="10">ABC-type multidrug transport system, permease component</fullName>
    </submittedName>
</protein>
<organism evidence="10 11">
    <name type="scientific">Lactococcus lactis subsp. lactis</name>
    <name type="common">Streptococcus lactis</name>
    <dbReference type="NCBI Taxonomy" id="1360"/>
    <lineage>
        <taxon>Bacteria</taxon>
        <taxon>Bacillati</taxon>
        <taxon>Bacillota</taxon>
        <taxon>Bacilli</taxon>
        <taxon>Lactobacillales</taxon>
        <taxon>Streptococcaceae</taxon>
        <taxon>Lactococcus</taxon>
    </lineage>
</organism>
<gene>
    <name evidence="10" type="ORF">JCM5805K_2730</name>
</gene>
<dbReference type="Pfam" id="PF12698">
    <property type="entry name" value="ABC2_membrane_3"/>
    <property type="match status" value="1"/>
</dbReference>
<evidence type="ECO:0000256" key="6">
    <source>
        <dbReference type="ARBA" id="ARBA00022989"/>
    </source>
</evidence>
<keyword evidence="4" id="KW-1003">Cell membrane</keyword>
<dbReference type="PANTHER" id="PTHR30294">
    <property type="entry name" value="MEMBRANE COMPONENT OF ABC TRANSPORTER YHHJ-RELATED"/>
    <property type="match status" value="1"/>
</dbReference>
<dbReference type="Proteomes" id="UP000031847">
    <property type="component" value="Unassembled WGS sequence"/>
</dbReference>
<feature type="transmembrane region" description="Helical" evidence="8">
    <location>
        <begin position="187"/>
        <end position="209"/>
    </location>
</feature>
<comment type="similarity">
    <text evidence="2">Belongs to the ABC-2 integral membrane protein family.</text>
</comment>
<evidence type="ECO:0000256" key="2">
    <source>
        <dbReference type="ARBA" id="ARBA00007783"/>
    </source>
</evidence>
<evidence type="ECO:0000256" key="1">
    <source>
        <dbReference type="ARBA" id="ARBA00004651"/>
    </source>
</evidence>
<feature type="transmembrane region" description="Helical" evidence="8">
    <location>
        <begin position="269"/>
        <end position="289"/>
    </location>
</feature>
<feature type="transmembrane region" description="Helical" evidence="8">
    <location>
        <begin position="230"/>
        <end position="257"/>
    </location>
</feature>
<comment type="subcellular location">
    <subcellularLocation>
        <location evidence="1">Cell membrane</location>
        <topology evidence="1">Multi-pass membrane protein</topology>
    </subcellularLocation>
</comment>
<comment type="caution">
    <text evidence="10">The sequence shown here is derived from an EMBL/GenBank/DDBJ whole genome shotgun (WGS) entry which is preliminary data.</text>
</comment>
<evidence type="ECO:0000256" key="7">
    <source>
        <dbReference type="ARBA" id="ARBA00023136"/>
    </source>
</evidence>
<dbReference type="InterPro" id="IPR013525">
    <property type="entry name" value="ABC2_TM"/>
</dbReference>
<proteinExistence type="inferred from homology"/>
<dbReference type="InterPro" id="IPR047817">
    <property type="entry name" value="ABC2_TM_bact-type"/>
</dbReference>
<evidence type="ECO:0000259" key="9">
    <source>
        <dbReference type="PROSITE" id="PS51012"/>
    </source>
</evidence>
<dbReference type="GO" id="GO:0005886">
    <property type="term" value="C:plasma membrane"/>
    <property type="evidence" value="ECO:0007669"/>
    <property type="project" value="UniProtKB-SubCell"/>
</dbReference>
<evidence type="ECO:0000256" key="8">
    <source>
        <dbReference type="SAM" id="Phobius"/>
    </source>
</evidence>
<accession>A0A0B8QSG0</accession>
<dbReference type="RefSeq" id="WP_025016582.1">
    <property type="nucleotide sequence ID" value="NZ_BAABQR010000003.1"/>
</dbReference>
<evidence type="ECO:0000256" key="5">
    <source>
        <dbReference type="ARBA" id="ARBA00022692"/>
    </source>
</evidence>
<evidence type="ECO:0000256" key="4">
    <source>
        <dbReference type="ARBA" id="ARBA00022475"/>
    </source>
</evidence>
<dbReference type="AlphaFoldDB" id="A0A0B8QSG0"/>
<dbReference type="PROSITE" id="PS51012">
    <property type="entry name" value="ABC_TM2"/>
    <property type="match status" value="1"/>
</dbReference>
<keyword evidence="3" id="KW-0813">Transport</keyword>
<dbReference type="EMBL" id="BBSI01000040">
    <property type="protein sequence ID" value="GAM81606.1"/>
    <property type="molecule type" value="Genomic_DNA"/>
</dbReference>
<keyword evidence="5 8" id="KW-0812">Transmembrane</keyword>